<gene>
    <name evidence="2" type="ORF">LCGC14_3160580</name>
</gene>
<proteinExistence type="predicted"/>
<evidence type="ECO:0000256" key="1">
    <source>
        <dbReference type="SAM" id="MobiDB-lite"/>
    </source>
</evidence>
<reference evidence="2" key="1">
    <citation type="journal article" date="2015" name="Nature">
        <title>Complex archaea that bridge the gap between prokaryotes and eukaryotes.</title>
        <authorList>
            <person name="Spang A."/>
            <person name="Saw J.H."/>
            <person name="Jorgensen S.L."/>
            <person name="Zaremba-Niedzwiedzka K."/>
            <person name="Martijn J."/>
            <person name="Lind A.E."/>
            <person name="van Eijk R."/>
            <person name="Schleper C."/>
            <person name="Guy L."/>
            <person name="Ettema T.J."/>
        </authorList>
    </citation>
    <scope>NUCLEOTIDE SEQUENCE</scope>
</reference>
<feature type="non-terminal residue" evidence="2">
    <location>
        <position position="220"/>
    </location>
</feature>
<dbReference type="AlphaFoldDB" id="A0A0F8XY59"/>
<sequence>MALKPKPVFTEDNPEGLSMRRDNAQGASYRAALDLVLAKYGGKAKFQRALEGAAAPPVQTAQAKPDVRRLDPGEFIQNQDGSRSTELSLTVTEPALNQGRPTNIPSVYNVNGKIGVYAQDQAVGLALATGEEYPSFDTIAEAVQAAEDRSDAGGRFADIDPGQPLSASMPAAPEVTIESIMARLGAAPKAEAVTLEGIMARLERADQSLTRSVAHGVVRG</sequence>
<feature type="region of interest" description="Disordered" evidence="1">
    <location>
        <begin position="1"/>
        <end position="22"/>
    </location>
</feature>
<organism evidence="2">
    <name type="scientific">marine sediment metagenome</name>
    <dbReference type="NCBI Taxonomy" id="412755"/>
    <lineage>
        <taxon>unclassified sequences</taxon>
        <taxon>metagenomes</taxon>
        <taxon>ecological metagenomes</taxon>
    </lineage>
</organism>
<name>A0A0F8XY59_9ZZZZ</name>
<accession>A0A0F8XY59</accession>
<comment type="caution">
    <text evidence="2">The sequence shown here is derived from an EMBL/GenBank/DDBJ whole genome shotgun (WGS) entry which is preliminary data.</text>
</comment>
<dbReference type="EMBL" id="LAZR01069847">
    <property type="protein sequence ID" value="KKK46904.1"/>
    <property type="molecule type" value="Genomic_DNA"/>
</dbReference>
<evidence type="ECO:0000313" key="2">
    <source>
        <dbReference type="EMBL" id="KKK46904.1"/>
    </source>
</evidence>
<protein>
    <submittedName>
        <fullName evidence="2">Uncharacterized protein</fullName>
    </submittedName>
</protein>